<organism evidence="3 4">
    <name type="scientific">Limoniibacter endophyticus</name>
    <dbReference type="NCBI Taxonomy" id="1565040"/>
    <lineage>
        <taxon>Bacteria</taxon>
        <taxon>Pseudomonadati</taxon>
        <taxon>Pseudomonadota</taxon>
        <taxon>Alphaproteobacteria</taxon>
        <taxon>Hyphomicrobiales</taxon>
        <taxon>Bartonellaceae</taxon>
        <taxon>Limoniibacter</taxon>
    </lineage>
</organism>
<name>A0A8J3GI38_9HYPH</name>
<feature type="domain" description="Haemin-degrading HemS/ChuX" evidence="2">
    <location>
        <begin position="221"/>
        <end position="353"/>
    </location>
</feature>
<dbReference type="AlphaFoldDB" id="A0A8J3GI38"/>
<protein>
    <submittedName>
        <fullName evidence="3">Hemin-degrading factor</fullName>
    </submittedName>
</protein>
<proteinExistence type="predicted"/>
<dbReference type="InterPro" id="IPR007845">
    <property type="entry name" value="HemS/ChuX_dom"/>
</dbReference>
<dbReference type="EMBL" id="BMZO01000008">
    <property type="protein sequence ID" value="GHC75735.1"/>
    <property type="molecule type" value="Genomic_DNA"/>
</dbReference>
<reference evidence="3" key="2">
    <citation type="submission" date="2020-09" db="EMBL/GenBank/DDBJ databases">
        <authorList>
            <person name="Sun Q."/>
            <person name="Kim S."/>
        </authorList>
    </citation>
    <scope>NUCLEOTIDE SEQUENCE</scope>
    <source>
        <strain evidence="3">KCTC 42097</strain>
    </source>
</reference>
<reference evidence="3" key="1">
    <citation type="journal article" date="2014" name="Int. J. Syst. Evol. Microbiol.">
        <title>Complete genome sequence of Corynebacterium casei LMG S-19264T (=DSM 44701T), isolated from a smear-ripened cheese.</title>
        <authorList>
            <consortium name="US DOE Joint Genome Institute (JGI-PGF)"/>
            <person name="Walter F."/>
            <person name="Albersmeier A."/>
            <person name="Kalinowski J."/>
            <person name="Ruckert C."/>
        </authorList>
    </citation>
    <scope>NUCLEOTIDE SEQUENCE</scope>
    <source>
        <strain evidence="3">KCTC 42097</strain>
    </source>
</reference>
<evidence type="ECO:0000256" key="1">
    <source>
        <dbReference type="SAM" id="MobiDB-lite"/>
    </source>
</evidence>
<keyword evidence="4" id="KW-1185">Reference proteome</keyword>
<dbReference type="Pfam" id="PF05171">
    <property type="entry name" value="HemS"/>
    <property type="match status" value="2"/>
</dbReference>
<dbReference type="CDD" id="cd16831">
    <property type="entry name" value="HemS-like_C"/>
    <property type="match status" value="1"/>
</dbReference>
<gene>
    <name evidence="3" type="ORF">GCM10010136_25970</name>
</gene>
<evidence type="ECO:0000259" key="2">
    <source>
        <dbReference type="Pfam" id="PF05171"/>
    </source>
</evidence>
<dbReference type="Gene3D" id="3.40.1570.10">
    <property type="entry name" value="HemS/ChuS/ChuX like domains"/>
    <property type="match status" value="2"/>
</dbReference>
<accession>A0A8J3GI38</accession>
<sequence>MTANTRPNAAQIRSARQDNPKMRERDLALSLDISEAELVAAQCGQQLDSPVASRARRINVDIETLLKGLGALGEVMALTRNEFAVHEKIGVYETDKVHVGNGNAIILSENIDLRIFPSVWAHGFAVEKQDTDGTVRRSLQYFDRFGEAVHKVHLRPASDVAAYEALVTRMLSDDQNDALVVDLPGEAAPLGKKVIDVDTLRTRWSQITDVHQFFGMLRDLKLSRHEAVRMIGDEYAWPLAEDTILAMFNHAAQETIPIMCFIGNKGCIQIHSGPVSNIKLMGPWLNVMDPTFHMHLRADKIAETWVVRRPTKDGHVTSVEAYDEERNMILQFFGKRHEGEVEREDWRFLVEHLPRLPQASAA</sequence>
<dbReference type="Proteomes" id="UP000641137">
    <property type="component" value="Unassembled WGS sequence"/>
</dbReference>
<dbReference type="GO" id="GO:0006826">
    <property type="term" value="P:iron ion transport"/>
    <property type="evidence" value="ECO:0007669"/>
    <property type="project" value="InterPro"/>
</dbReference>
<dbReference type="InterPro" id="IPR053733">
    <property type="entry name" value="Heme_Transport_Util_sf"/>
</dbReference>
<evidence type="ECO:0000313" key="3">
    <source>
        <dbReference type="EMBL" id="GHC75735.1"/>
    </source>
</evidence>
<comment type="caution">
    <text evidence="3">The sequence shown here is derived from an EMBL/GenBank/DDBJ whole genome shotgun (WGS) entry which is preliminary data.</text>
</comment>
<dbReference type="SUPFAM" id="SSF144064">
    <property type="entry name" value="Heme iron utilization protein-like"/>
    <property type="match status" value="1"/>
</dbReference>
<feature type="region of interest" description="Disordered" evidence="1">
    <location>
        <begin position="1"/>
        <end position="23"/>
    </location>
</feature>
<feature type="domain" description="Haemin-degrading HemS/ChuX" evidence="2">
    <location>
        <begin position="33"/>
        <end position="169"/>
    </location>
</feature>
<dbReference type="CDD" id="cd16830">
    <property type="entry name" value="HemS-like_N"/>
    <property type="match status" value="1"/>
</dbReference>
<dbReference type="RefSeq" id="WP_189490839.1">
    <property type="nucleotide sequence ID" value="NZ_BMZO01000008.1"/>
</dbReference>
<evidence type="ECO:0000313" key="4">
    <source>
        <dbReference type="Proteomes" id="UP000641137"/>
    </source>
</evidence>